<name>A0A0P0WWX9_ORYSJ</name>
<organism evidence="1 2">
    <name type="scientific">Oryza sativa subsp. japonica</name>
    <name type="common">Rice</name>
    <dbReference type="NCBI Taxonomy" id="39947"/>
    <lineage>
        <taxon>Eukaryota</taxon>
        <taxon>Viridiplantae</taxon>
        <taxon>Streptophyta</taxon>
        <taxon>Embryophyta</taxon>
        <taxon>Tracheophyta</taxon>
        <taxon>Spermatophyta</taxon>
        <taxon>Magnoliopsida</taxon>
        <taxon>Liliopsida</taxon>
        <taxon>Poales</taxon>
        <taxon>Poaceae</taxon>
        <taxon>BOP clade</taxon>
        <taxon>Oryzoideae</taxon>
        <taxon>Oryzeae</taxon>
        <taxon>Oryzinae</taxon>
        <taxon>Oryza</taxon>
        <taxon>Oryza sativa</taxon>
    </lineage>
</organism>
<dbReference type="EMBL" id="AP014962">
    <property type="protein sequence ID" value="BAS97720.1"/>
    <property type="molecule type" value="Genomic_DNA"/>
</dbReference>
<sequence>SRSLHKKIHKSILLFLAAPPRRRRRRPAIAGDVLTTTSCKPSPTAFGCCCFSFLQVRDDPICILYWFFVFNTAAARSASICGCCFCLYTRDAKLLLVLQALLPGRRSATFFFTAA</sequence>
<keyword evidence="2" id="KW-1185">Reference proteome</keyword>
<reference evidence="1 2" key="2">
    <citation type="journal article" date="2013" name="Plant Cell Physiol.">
        <title>Rice Annotation Project Database (RAP-DB): an integrative and interactive database for rice genomics.</title>
        <authorList>
            <person name="Sakai H."/>
            <person name="Lee S.S."/>
            <person name="Tanaka T."/>
            <person name="Numa H."/>
            <person name="Kim J."/>
            <person name="Kawahara Y."/>
            <person name="Wakimoto H."/>
            <person name="Yang C.C."/>
            <person name="Iwamoto M."/>
            <person name="Abe T."/>
            <person name="Yamada Y."/>
            <person name="Muto A."/>
            <person name="Inokuchi H."/>
            <person name="Ikemura T."/>
            <person name="Matsumoto T."/>
            <person name="Sasaki T."/>
            <person name="Itoh T."/>
        </authorList>
    </citation>
    <scope>NUCLEOTIDE SEQUENCE [LARGE SCALE GENOMIC DNA]</scope>
    <source>
        <strain evidence="2">cv. Nipponbare</strain>
    </source>
</reference>
<accession>A0A0P0WWX9</accession>
<feature type="non-terminal residue" evidence="1">
    <location>
        <position position="1"/>
    </location>
</feature>
<proteinExistence type="predicted"/>
<dbReference type="AlphaFoldDB" id="A0A0P0WWX9"/>
<dbReference type="Proteomes" id="UP000059680">
    <property type="component" value="Chromosome 6"/>
</dbReference>
<evidence type="ECO:0000313" key="1">
    <source>
        <dbReference type="EMBL" id="BAS97720.1"/>
    </source>
</evidence>
<evidence type="ECO:0000313" key="2">
    <source>
        <dbReference type="Proteomes" id="UP000059680"/>
    </source>
</evidence>
<dbReference type="InParanoid" id="A0A0P0WWX9"/>
<reference evidence="1 2" key="3">
    <citation type="journal article" date="2013" name="Rice">
        <title>Improvement of the Oryza sativa Nipponbare reference genome using next generation sequence and optical map data.</title>
        <authorList>
            <person name="Kawahara Y."/>
            <person name="de la Bastide M."/>
            <person name="Hamilton J.P."/>
            <person name="Kanamori H."/>
            <person name="McCombie W.R."/>
            <person name="Ouyang S."/>
            <person name="Schwartz D.C."/>
            <person name="Tanaka T."/>
            <person name="Wu J."/>
            <person name="Zhou S."/>
            <person name="Childs K.L."/>
            <person name="Davidson R.M."/>
            <person name="Lin H."/>
            <person name="Quesada-Ocampo L."/>
            <person name="Vaillancourt B."/>
            <person name="Sakai H."/>
            <person name="Lee S.S."/>
            <person name="Kim J."/>
            <person name="Numa H."/>
            <person name="Itoh T."/>
            <person name="Buell C.R."/>
            <person name="Matsumoto T."/>
        </authorList>
    </citation>
    <scope>NUCLEOTIDE SEQUENCE [LARGE SCALE GENOMIC DNA]</scope>
    <source>
        <strain evidence="2">cv. Nipponbare</strain>
    </source>
</reference>
<dbReference type="PaxDb" id="39947-A0A0P0WWX9"/>
<protein>
    <submittedName>
        <fullName evidence="1">Os06g0365700 protein</fullName>
    </submittedName>
</protein>
<gene>
    <name evidence="1" type="ordered locus">Os06g0365700</name>
    <name evidence="1" type="ORF">OSNPB_060365700</name>
</gene>
<dbReference type="Gramene" id="Os06t0365700-01">
    <property type="protein sequence ID" value="Os06t0365700-01"/>
    <property type="gene ID" value="Os06g0365700"/>
</dbReference>
<reference evidence="2" key="1">
    <citation type="journal article" date="2005" name="Nature">
        <title>The map-based sequence of the rice genome.</title>
        <authorList>
            <consortium name="International rice genome sequencing project (IRGSP)"/>
            <person name="Matsumoto T."/>
            <person name="Wu J."/>
            <person name="Kanamori H."/>
            <person name="Katayose Y."/>
            <person name="Fujisawa M."/>
            <person name="Namiki N."/>
            <person name="Mizuno H."/>
            <person name="Yamamoto K."/>
            <person name="Antonio B.A."/>
            <person name="Baba T."/>
            <person name="Sakata K."/>
            <person name="Nagamura Y."/>
            <person name="Aoki H."/>
            <person name="Arikawa K."/>
            <person name="Arita K."/>
            <person name="Bito T."/>
            <person name="Chiden Y."/>
            <person name="Fujitsuka N."/>
            <person name="Fukunaka R."/>
            <person name="Hamada M."/>
            <person name="Harada C."/>
            <person name="Hayashi A."/>
            <person name="Hijishita S."/>
            <person name="Honda M."/>
            <person name="Hosokawa S."/>
            <person name="Ichikawa Y."/>
            <person name="Idonuma A."/>
            <person name="Iijima M."/>
            <person name="Ikeda M."/>
            <person name="Ikeno M."/>
            <person name="Ito K."/>
            <person name="Ito S."/>
            <person name="Ito T."/>
            <person name="Ito Y."/>
            <person name="Ito Y."/>
            <person name="Iwabuchi A."/>
            <person name="Kamiya K."/>
            <person name="Karasawa W."/>
            <person name="Kurita K."/>
            <person name="Katagiri S."/>
            <person name="Kikuta A."/>
            <person name="Kobayashi H."/>
            <person name="Kobayashi N."/>
            <person name="Machita K."/>
            <person name="Maehara T."/>
            <person name="Masukawa M."/>
            <person name="Mizubayashi T."/>
            <person name="Mukai Y."/>
            <person name="Nagasaki H."/>
            <person name="Nagata Y."/>
            <person name="Naito S."/>
            <person name="Nakashima M."/>
            <person name="Nakama Y."/>
            <person name="Nakamichi Y."/>
            <person name="Nakamura M."/>
            <person name="Meguro A."/>
            <person name="Negishi M."/>
            <person name="Ohta I."/>
            <person name="Ohta T."/>
            <person name="Okamoto M."/>
            <person name="Ono N."/>
            <person name="Saji S."/>
            <person name="Sakaguchi M."/>
            <person name="Sakai K."/>
            <person name="Shibata M."/>
            <person name="Shimokawa T."/>
            <person name="Song J."/>
            <person name="Takazaki Y."/>
            <person name="Terasawa K."/>
            <person name="Tsugane M."/>
            <person name="Tsuji K."/>
            <person name="Ueda S."/>
            <person name="Waki K."/>
            <person name="Yamagata H."/>
            <person name="Yamamoto M."/>
            <person name="Yamamoto S."/>
            <person name="Yamane H."/>
            <person name="Yoshiki S."/>
            <person name="Yoshihara R."/>
            <person name="Yukawa K."/>
            <person name="Zhong H."/>
            <person name="Yano M."/>
            <person name="Yuan Q."/>
            <person name="Ouyang S."/>
            <person name="Liu J."/>
            <person name="Jones K.M."/>
            <person name="Gansberger K."/>
            <person name="Moffat K."/>
            <person name="Hill J."/>
            <person name="Bera J."/>
            <person name="Fadrosh D."/>
            <person name="Jin S."/>
            <person name="Johri S."/>
            <person name="Kim M."/>
            <person name="Overton L."/>
            <person name="Reardon M."/>
            <person name="Tsitrin T."/>
            <person name="Vuong H."/>
            <person name="Weaver B."/>
            <person name="Ciecko A."/>
            <person name="Tallon L."/>
            <person name="Jackson J."/>
            <person name="Pai G."/>
            <person name="Aken S.V."/>
            <person name="Utterback T."/>
            <person name="Reidmuller S."/>
            <person name="Feldblyum T."/>
            <person name="Hsiao J."/>
            <person name="Zismann V."/>
            <person name="Iobst S."/>
            <person name="de Vazeille A.R."/>
            <person name="Buell C.R."/>
            <person name="Ying K."/>
            <person name="Li Y."/>
            <person name="Lu T."/>
            <person name="Huang Y."/>
            <person name="Zhao Q."/>
            <person name="Feng Q."/>
            <person name="Zhang L."/>
            <person name="Zhu J."/>
            <person name="Weng Q."/>
            <person name="Mu J."/>
            <person name="Lu Y."/>
            <person name="Fan D."/>
            <person name="Liu Y."/>
            <person name="Guan J."/>
            <person name="Zhang Y."/>
            <person name="Yu S."/>
            <person name="Liu X."/>
            <person name="Zhang Y."/>
            <person name="Hong G."/>
            <person name="Han B."/>
            <person name="Choisne N."/>
            <person name="Demange N."/>
            <person name="Orjeda G."/>
            <person name="Samain S."/>
            <person name="Cattolico L."/>
            <person name="Pelletier E."/>
            <person name="Couloux A."/>
            <person name="Segurens B."/>
            <person name="Wincker P."/>
            <person name="D'Hont A."/>
            <person name="Scarpelli C."/>
            <person name="Weissenbach J."/>
            <person name="Salanoubat M."/>
            <person name="Quetier F."/>
            <person name="Yu Y."/>
            <person name="Kim H.R."/>
            <person name="Rambo T."/>
            <person name="Currie J."/>
            <person name="Collura K."/>
            <person name="Luo M."/>
            <person name="Yang T."/>
            <person name="Ammiraju J.S.S."/>
            <person name="Engler F."/>
            <person name="Soderlund C."/>
            <person name="Wing R.A."/>
            <person name="Palmer L.E."/>
            <person name="de la Bastide M."/>
            <person name="Spiegel L."/>
            <person name="Nascimento L."/>
            <person name="Zutavern T."/>
            <person name="O'Shaughnessy A."/>
            <person name="Dike S."/>
            <person name="Dedhia N."/>
            <person name="Preston R."/>
            <person name="Balija V."/>
            <person name="McCombie W.R."/>
            <person name="Chow T."/>
            <person name="Chen H."/>
            <person name="Chung M."/>
            <person name="Chen C."/>
            <person name="Shaw J."/>
            <person name="Wu H."/>
            <person name="Hsiao K."/>
            <person name="Chao Y."/>
            <person name="Chu M."/>
            <person name="Cheng C."/>
            <person name="Hour A."/>
            <person name="Lee P."/>
            <person name="Lin S."/>
            <person name="Lin Y."/>
            <person name="Liou J."/>
            <person name="Liu S."/>
            <person name="Hsing Y."/>
            <person name="Raghuvanshi S."/>
            <person name="Mohanty A."/>
            <person name="Bharti A.K."/>
            <person name="Gaur A."/>
            <person name="Gupta V."/>
            <person name="Kumar D."/>
            <person name="Ravi V."/>
            <person name="Vij S."/>
            <person name="Kapur A."/>
            <person name="Khurana P."/>
            <person name="Khurana P."/>
            <person name="Khurana J.P."/>
            <person name="Tyagi A.K."/>
            <person name="Gaikwad K."/>
            <person name="Singh A."/>
            <person name="Dalal V."/>
            <person name="Srivastava S."/>
            <person name="Dixit A."/>
            <person name="Pal A.K."/>
            <person name="Ghazi I.A."/>
            <person name="Yadav M."/>
            <person name="Pandit A."/>
            <person name="Bhargava A."/>
            <person name="Sureshbabu K."/>
            <person name="Batra K."/>
            <person name="Sharma T.R."/>
            <person name="Mohapatra T."/>
            <person name="Singh N.K."/>
            <person name="Messing J."/>
            <person name="Nelson A.B."/>
            <person name="Fuks G."/>
            <person name="Kavchok S."/>
            <person name="Keizer G."/>
            <person name="Linton E."/>
            <person name="Llaca V."/>
            <person name="Song R."/>
            <person name="Tanyolac B."/>
            <person name="Young S."/>
            <person name="Ho-Il K."/>
            <person name="Hahn J.H."/>
            <person name="Sangsakoo G."/>
            <person name="Vanavichit A."/>
            <person name="de Mattos Luiz.A.T."/>
            <person name="Zimmer P.D."/>
            <person name="Malone G."/>
            <person name="Dellagostin O."/>
            <person name="de Oliveira A.C."/>
            <person name="Bevan M."/>
            <person name="Bancroft I."/>
            <person name="Minx P."/>
            <person name="Cordum H."/>
            <person name="Wilson R."/>
            <person name="Cheng Z."/>
            <person name="Jin W."/>
            <person name="Jiang J."/>
            <person name="Leong S.A."/>
            <person name="Iwama H."/>
            <person name="Gojobori T."/>
            <person name="Itoh T."/>
            <person name="Niimura Y."/>
            <person name="Fujii Y."/>
            <person name="Habara T."/>
            <person name="Sakai H."/>
            <person name="Sato Y."/>
            <person name="Wilson G."/>
            <person name="Kumar K."/>
            <person name="McCouch S."/>
            <person name="Juretic N."/>
            <person name="Hoen D."/>
            <person name="Wright S."/>
            <person name="Bruskiewich R."/>
            <person name="Bureau T."/>
            <person name="Miyao A."/>
            <person name="Hirochika H."/>
            <person name="Nishikawa T."/>
            <person name="Kadowaki K."/>
            <person name="Sugiura M."/>
            <person name="Burr B."/>
            <person name="Sasaki T."/>
        </authorList>
    </citation>
    <scope>NUCLEOTIDE SEQUENCE [LARGE SCALE GENOMIC DNA]</scope>
    <source>
        <strain evidence="2">cv. Nipponbare</strain>
    </source>
</reference>